<accession>A0A5N5QAU8</accession>
<dbReference type="AlphaFoldDB" id="A0A5N5QAU8"/>
<dbReference type="OrthoDB" id="3249814at2759"/>
<dbReference type="EMBL" id="SSOP01000428">
    <property type="protein sequence ID" value="KAB5588531.1"/>
    <property type="molecule type" value="Genomic_DNA"/>
</dbReference>
<feature type="region of interest" description="Disordered" evidence="1">
    <location>
        <begin position="230"/>
        <end position="371"/>
    </location>
</feature>
<dbReference type="Proteomes" id="UP000383932">
    <property type="component" value="Unassembled WGS sequence"/>
</dbReference>
<feature type="compositionally biased region" description="Basic and acidic residues" evidence="1">
    <location>
        <begin position="148"/>
        <end position="164"/>
    </location>
</feature>
<reference evidence="2 3" key="1">
    <citation type="journal article" date="2019" name="Fungal Biol. Biotechnol.">
        <title>Draft genome sequence of fastidious pathogen Ceratobasidium theobromae, which causes vascular-streak dieback in Theobroma cacao.</title>
        <authorList>
            <person name="Ali S.S."/>
            <person name="Asman A."/>
            <person name="Shao J."/>
            <person name="Firmansyah A.P."/>
            <person name="Susilo A.W."/>
            <person name="Rosmana A."/>
            <person name="McMahon P."/>
            <person name="Junaid M."/>
            <person name="Guest D."/>
            <person name="Kheng T.Y."/>
            <person name="Meinhardt L.W."/>
            <person name="Bailey B.A."/>
        </authorList>
    </citation>
    <scope>NUCLEOTIDE SEQUENCE [LARGE SCALE GENOMIC DNA]</scope>
    <source>
        <strain evidence="2 3">CT2</strain>
    </source>
</reference>
<feature type="region of interest" description="Disordered" evidence="1">
    <location>
        <begin position="38"/>
        <end position="217"/>
    </location>
</feature>
<name>A0A5N5QAU8_9AGAM</name>
<feature type="region of interest" description="Disordered" evidence="1">
    <location>
        <begin position="398"/>
        <end position="421"/>
    </location>
</feature>
<keyword evidence="3" id="KW-1185">Reference proteome</keyword>
<evidence type="ECO:0000256" key="1">
    <source>
        <dbReference type="SAM" id="MobiDB-lite"/>
    </source>
</evidence>
<gene>
    <name evidence="2" type="ORF">CTheo_8023</name>
</gene>
<proteinExistence type="predicted"/>
<feature type="compositionally biased region" description="Polar residues" evidence="1">
    <location>
        <begin position="66"/>
        <end position="75"/>
    </location>
</feature>
<sequence>MIRGRPVTRKQAADILRTEGYTPAEGFFVEEIATRLIPGYVPPPTIDDSSQQQVPNPSPPAARAPQSESTLQSKLTLAPPAEISQETPKPRTATFSQYLTAELPRTPTRPILTSPIKSPNKDADMPPSSPPAPSPTRLSPQHTPINHQLERMSIDEPTRDHTEAYSDMMVPVSSPPADRGDNAAPTSARGPRMKRRLSFSQMSSSPPDEFGTVRYQPLPESPSVAVMIAEREKDLASKSRERENILAAEKEMERRKRDAPKENRRASPTPTANPSGPRLKQVKPSTGSPPRRAQGITRFRRGPGRNFGRGLNITSKSDHSGKYNAGQEKPYPLAMSNNKGPHQPYPQLASPESASGSASQETVEQLMSEYTNADSYEEVHANLMKNVAEPNLGLQTQVPYALQSQESHDNSDAAGLHNLQS</sequence>
<feature type="compositionally biased region" description="Basic and acidic residues" evidence="1">
    <location>
        <begin position="230"/>
        <end position="265"/>
    </location>
</feature>
<comment type="caution">
    <text evidence="2">The sequence shown here is derived from an EMBL/GenBank/DDBJ whole genome shotgun (WGS) entry which is preliminary data.</text>
</comment>
<evidence type="ECO:0000313" key="2">
    <source>
        <dbReference type="EMBL" id="KAB5588531.1"/>
    </source>
</evidence>
<protein>
    <submittedName>
        <fullName evidence="2">Uncharacterized protein</fullName>
    </submittedName>
</protein>
<feature type="compositionally biased region" description="Polar residues" evidence="1">
    <location>
        <begin position="350"/>
        <end position="371"/>
    </location>
</feature>
<organism evidence="2 3">
    <name type="scientific">Ceratobasidium theobromae</name>
    <dbReference type="NCBI Taxonomy" id="1582974"/>
    <lineage>
        <taxon>Eukaryota</taxon>
        <taxon>Fungi</taxon>
        <taxon>Dikarya</taxon>
        <taxon>Basidiomycota</taxon>
        <taxon>Agaricomycotina</taxon>
        <taxon>Agaricomycetes</taxon>
        <taxon>Cantharellales</taxon>
        <taxon>Ceratobasidiaceae</taxon>
        <taxon>Ceratobasidium</taxon>
    </lineage>
</organism>
<evidence type="ECO:0000313" key="3">
    <source>
        <dbReference type="Proteomes" id="UP000383932"/>
    </source>
</evidence>